<dbReference type="InterPro" id="IPR055348">
    <property type="entry name" value="DctQ"/>
</dbReference>
<gene>
    <name evidence="11" type="ORF">EAH82_14475</name>
</gene>
<keyword evidence="6 9" id="KW-1133">Transmembrane helix</keyword>
<evidence type="ECO:0000256" key="3">
    <source>
        <dbReference type="ARBA" id="ARBA00022475"/>
    </source>
</evidence>
<dbReference type="InterPro" id="IPR007387">
    <property type="entry name" value="TRAP_DctQ"/>
</dbReference>
<feature type="transmembrane region" description="Helical" evidence="9">
    <location>
        <begin position="81"/>
        <end position="99"/>
    </location>
</feature>
<evidence type="ECO:0000256" key="2">
    <source>
        <dbReference type="ARBA" id="ARBA00022448"/>
    </source>
</evidence>
<accession>A0A502DS77</accession>
<sequence length="209" mass="22936">MADAHRDLRRDAHGRLLACRVTLAAEGDAVKATLFFRLENALGALLRVFSIACVAALTLLLTLNIFSRATGWFGMNWFDEVVVTIFAWLVFIGASALWRDRDHFAISLLSDALKGKRLEGLHKVVIALLGLLFAVVLMVYGARFVDRTTATTPVLELPQAWAYACMPIAGFLMTLYALRDVWSALREMFTPAGEATDPPAAAPAPKETI</sequence>
<keyword evidence="7 9" id="KW-0472">Membrane</keyword>
<dbReference type="GO" id="GO:0005886">
    <property type="term" value="C:plasma membrane"/>
    <property type="evidence" value="ECO:0007669"/>
    <property type="project" value="UniProtKB-SubCell"/>
</dbReference>
<dbReference type="GO" id="GO:0015740">
    <property type="term" value="P:C4-dicarboxylate transport"/>
    <property type="evidence" value="ECO:0007669"/>
    <property type="project" value="TreeGrafter"/>
</dbReference>
<feature type="transmembrane region" description="Helical" evidence="9">
    <location>
        <begin position="160"/>
        <end position="178"/>
    </location>
</feature>
<comment type="caution">
    <text evidence="11">The sequence shown here is derived from an EMBL/GenBank/DDBJ whole genome shotgun (WGS) entry which is preliminary data.</text>
</comment>
<evidence type="ECO:0000256" key="7">
    <source>
        <dbReference type="ARBA" id="ARBA00023136"/>
    </source>
</evidence>
<dbReference type="GO" id="GO:0022857">
    <property type="term" value="F:transmembrane transporter activity"/>
    <property type="evidence" value="ECO:0007669"/>
    <property type="project" value="UniProtKB-UniRule"/>
</dbReference>
<feature type="transmembrane region" description="Helical" evidence="9">
    <location>
        <begin position="44"/>
        <end position="66"/>
    </location>
</feature>
<keyword evidence="3" id="KW-1003">Cell membrane</keyword>
<keyword evidence="5 9" id="KW-0812">Transmembrane</keyword>
<dbReference type="PANTHER" id="PTHR35011">
    <property type="entry name" value="2,3-DIKETO-L-GULONATE TRAP TRANSPORTER SMALL PERMEASE PROTEIN YIAM"/>
    <property type="match status" value="1"/>
</dbReference>
<evidence type="ECO:0000313" key="11">
    <source>
        <dbReference type="EMBL" id="TPG27924.1"/>
    </source>
</evidence>
<comment type="similarity">
    <text evidence="8 9">Belongs to the TRAP transporter small permease family.</text>
</comment>
<proteinExistence type="inferred from homology"/>
<comment type="subcellular location">
    <subcellularLocation>
        <location evidence="1 9">Cell inner membrane</location>
        <topology evidence="1 9">Multi-pass membrane protein</topology>
    </subcellularLocation>
</comment>
<dbReference type="AlphaFoldDB" id="A0A502DS77"/>
<evidence type="ECO:0000256" key="1">
    <source>
        <dbReference type="ARBA" id="ARBA00004429"/>
    </source>
</evidence>
<comment type="function">
    <text evidence="9">Part of the tripartite ATP-independent periplasmic (TRAP) transport system.</text>
</comment>
<keyword evidence="2 9" id="KW-0813">Transport</keyword>
<feature type="domain" description="Tripartite ATP-independent periplasmic transporters DctQ component" evidence="10">
    <location>
        <begin position="57"/>
        <end position="186"/>
    </location>
</feature>
<evidence type="ECO:0000313" key="12">
    <source>
        <dbReference type="Proteomes" id="UP000319212"/>
    </source>
</evidence>
<evidence type="ECO:0000256" key="5">
    <source>
        <dbReference type="ARBA" id="ARBA00022692"/>
    </source>
</evidence>
<evidence type="ECO:0000256" key="8">
    <source>
        <dbReference type="ARBA" id="ARBA00038436"/>
    </source>
</evidence>
<feature type="transmembrane region" description="Helical" evidence="9">
    <location>
        <begin position="120"/>
        <end position="140"/>
    </location>
</feature>
<evidence type="ECO:0000256" key="6">
    <source>
        <dbReference type="ARBA" id="ARBA00022989"/>
    </source>
</evidence>
<dbReference type="OrthoDB" id="4964541at2"/>
<comment type="subunit">
    <text evidence="9">The complex comprises the extracytoplasmic solute receptor protein and the two transmembrane proteins.</text>
</comment>
<reference evidence="11 12" key="1">
    <citation type="journal article" date="2019" name="Environ. Microbiol.">
        <title>Species interactions and distinct microbial communities in high Arctic permafrost affected cryosols are associated with the CH4 and CO2 gas fluxes.</title>
        <authorList>
            <person name="Altshuler I."/>
            <person name="Hamel J."/>
            <person name="Turney S."/>
            <person name="Magnuson E."/>
            <person name="Levesque R."/>
            <person name="Greer C."/>
            <person name="Whyte L.G."/>
        </authorList>
    </citation>
    <scope>NUCLEOTIDE SEQUENCE [LARGE SCALE GENOMIC DNA]</scope>
    <source>
        <strain evidence="11 12">S06.C</strain>
    </source>
</reference>
<evidence type="ECO:0000256" key="9">
    <source>
        <dbReference type="RuleBase" id="RU369079"/>
    </source>
</evidence>
<evidence type="ECO:0000256" key="4">
    <source>
        <dbReference type="ARBA" id="ARBA00022519"/>
    </source>
</evidence>
<dbReference type="Pfam" id="PF04290">
    <property type="entry name" value="DctQ"/>
    <property type="match status" value="1"/>
</dbReference>
<dbReference type="EMBL" id="RCZI01000003">
    <property type="protein sequence ID" value="TPG27924.1"/>
    <property type="molecule type" value="Genomic_DNA"/>
</dbReference>
<name>A0A502DS77_9BURK</name>
<dbReference type="PANTHER" id="PTHR35011:SF2">
    <property type="entry name" value="2,3-DIKETO-L-GULONATE TRAP TRANSPORTER SMALL PERMEASE PROTEIN YIAM"/>
    <property type="match status" value="1"/>
</dbReference>
<protein>
    <recommendedName>
        <fullName evidence="9">TRAP transporter small permease protein</fullName>
    </recommendedName>
</protein>
<evidence type="ECO:0000259" key="10">
    <source>
        <dbReference type="Pfam" id="PF04290"/>
    </source>
</evidence>
<keyword evidence="4 9" id="KW-0997">Cell inner membrane</keyword>
<dbReference type="Proteomes" id="UP000319212">
    <property type="component" value="Unassembled WGS sequence"/>
</dbReference>
<organism evidence="11 12">
    <name type="scientific">Variovorax guangxiensis</name>
    <dbReference type="NCBI Taxonomy" id="1775474"/>
    <lineage>
        <taxon>Bacteria</taxon>
        <taxon>Pseudomonadati</taxon>
        <taxon>Pseudomonadota</taxon>
        <taxon>Betaproteobacteria</taxon>
        <taxon>Burkholderiales</taxon>
        <taxon>Comamonadaceae</taxon>
        <taxon>Variovorax</taxon>
    </lineage>
</organism>